<feature type="compositionally biased region" description="Polar residues" evidence="1">
    <location>
        <begin position="112"/>
        <end position="127"/>
    </location>
</feature>
<dbReference type="AlphaFoldDB" id="A0A5B0RT65"/>
<dbReference type="EMBL" id="VDEP01000137">
    <property type="protein sequence ID" value="KAA1129206.1"/>
    <property type="molecule type" value="Genomic_DNA"/>
</dbReference>
<dbReference type="Proteomes" id="UP000325313">
    <property type="component" value="Unassembled WGS sequence"/>
</dbReference>
<name>A0A5B0RT65_PUCGR</name>
<feature type="region of interest" description="Disordered" evidence="1">
    <location>
        <begin position="1"/>
        <end position="29"/>
    </location>
</feature>
<sequence length="239" mass="26075">MSNPHNSHPPGRGPPTRSQPFENFTPMDRVPFGLLDDDHDQLYFELGFYPPGNNCSFAHDQPTAAYFDPNFTATQTAHSYSQPSQTILYHTQPNPALTHPNSHYSAPDQYHNPLNLQPSSLPNQTLLPSHPTIHVPSQPNSHSPFQPTSHAVSNQTLLLSNSSQAQPPASNQTLLLLNLSQAQPPAAKPFPSWVSSSSQPHPPAAMPLPSWEQLTQDAKDAHEQQQSNSARGAPGRGTA</sequence>
<feature type="compositionally biased region" description="Polar residues" evidence="1">
    <location>
        <begin position="135"/>
        <end position="151"/>
    </location>
</feature>
<gene>
    <name evidence="2" type="ORF">PGTUg99_012436</name>
</gene>
<feature type="region of interest" description="Disordered" evidence="1">
    <location>
        <begin position="97"/>
        <end position="151"/>
    </location>
</feature>
<evidence type="ECO:0000313" key="2">
    <source>
        <dbReference type="EMBL" id="KAA1129206.1"/>
    </source>
</evidence>
<evidence type="ECO:0000256" key="1">
    <source>
        <dbReference type="SAM" id="MobiDB-lite"/>
    </source>
</evidence>
<protein>
    <submittedName>
        <fullName evidence="2">Uncharacterized protein</fullName>
    </submittedName>
</protein>
<accession>A0A5B0RT65</accession>
<organism evidence="2 3">
    <name type="scientific">Puccinia graminis f. sp. tritici</name>
    <dbReference type="NCBI Taxonomy" id="56615"/>
    <lineage>
        <taxon>Eukaryota</taxon>
        <taxon>Fungi</taxon>
        <taxon>Dikarya</taxon>
        <taxon>Basidiomycota</taxon>
        <taxon>Pucciniomycotina</taxon>
        <taxon>Pucciniomycetes</taxon>
        <taxon>Pucciniales</taxon>
        <taxon>Pucciniaceae</taxon>
        <taxon>Puccinia</taxon>
    </lineage>
</organism>
<reference evidence="2 3" key="1">
    <citation type="submission" date="2019-05" db="EMBL/GenBank/DDBJ databases">
        <title>Emergence of the Ug99 lineage of the wheat stem rust pathogen through somatic hybridization.</title>
        <authorList>
            <person name="Li F."/>
            <person name="Upadhyaya N.M."/>
            <person name="Sperschneider J."/>
            <person name="Matny O."/>
            <person name="Nguyen-Phuc H."/>
            <person name="Mago R."/>
            <person name="Raley C."/>
            <person name="Miller M.E."/>
            <person name="Silverstein K.A.T."/>
            <person name="Henningsen E."/>
            <person name="Hirsch C.D."/>
            <person name="Visser B."/>
            <person name="Pretorius Z.A."/>
            <person name="Steffenson B.J."/>
            <person name="Schwessinger B."/>
            <person name="Dodds P.N."/>
            <person name="Figueroa M."/>
        </authorList>
    </citation>
    <scope>NUCLEOTIDE SEQUENCE [LARGE SCALE GENOMIC DNA]</scope>
    <source>
        <strain evidence="2 3">Ug99</strain>
    </source>
</reference>
<evidence type="ECO:0000313" key="3">
    <source>
        <dbReference type="Proteomes" id="UP000325313"/>
    </source>
</evidence>
<comment type="caution">
    <text evidence="2">The sequence shown here is derived from an EMBL/GenBank/DDBJ whole genome shotgun (WGS) entry which is preliminary data.</text>
</comment>
<proteinExistence type="predicted"/>
<feature type="region of interest" description="Disordered" evidence="1">
    <location>
        <begin position="185"/>
        <end position="239"/>
    </location>
</feature>